<proteinExistence type="predicted"/>
<dbReference type="SMART" id="SM00418">
    <property type="entry name" value="HTH_ARSR"/>
    <property type="match status" value="1"/>
</dbReference>
<keyword evidence="6" id="KW-1185">Reference proteome</keyword>
<dbReference type="InterPro" id="IPR051011">
    <property type="entry name" value="Metal_resp_trans_reg"/>
</dbReference>
<dbReference type="PANTHER" id="PTHR43132:SF2">
    <property type="entry name" value="ARSENICAL RESISTANCE OPERON REPRESSOR ARSR-RELATED"/>
    <property type="match status" value="1"/>
</dbReference>
<reference evidence="6" key="1">
    <citation type="submission" date="2020-05" db="EMBL/GenBank/DDBJ databases">
        <title>Frigoriglobus tundricola gen. nov., sp. nov., a psychrotolerant cellulolytic planctomycete of the family Gemmataceae with two divergent copies of 16S rRNA gene.</title>
        <authorList>
            <person name="Kulichevskaya I.S."/>
            <person name="Ivanova A.A."/>
            <person name="Naumoff D.G."/>
            <person name="Beletsky A.V."/>
            <person name="Rijpstra W.I.C."/>
            <person name="Sinninghe Damste J.S."/>
            <person name="Mardanov A.V."/>
            <person name="Ravin N.V."/>
            <person name="Dedysh S.N."/>
        </authorList>
    </citation>
    <scope>NUCLEOTIDE SEQUENCE [LARGE SCALE GENOMIC DNA]</scope>
    <source>
        <strain evidence="6">PL17</strain>
    </source>
</reference>
<dbReference type="InterPro" id="IPR000835">
    <property type="entry name" value="HTH_MarR-typ"/>
</dbReference>
<organism evidence="5 6">
    <name type="scientific">Frigoriglobus tundricola</name>
    <dbReference type="NCBI Taxonomy" id="2774151"/>
    <lineage>
        <taxon>Bacteria</taxon>
        <taxon>Pseudomonadati</taxon>
        <taxon>Planctomycetota</taxon>
        <taxon>Planctomycetia</taxon>
        <taxon>Gemmatales</taxon>
        <taxon>Gemmataceae</taxon>
        <taxon>Frigoriglobus</taxon>
    </lineage>
</organism>
<accession>A0A6M5YYR4</accession>
<dbReference type="SUPFAM" id="SSF46785">
    <property type="entry name" value="Winged helix' DNA-binding domain"/>
    <property type="match status" value="1"/>
</dbReference>
<evidence type="ECO:0000256" key="3">
    <source>
        <dbReference type="ARBA" id="ARBA00023163"/>
    </source>
</evidence>
<dbReference type="PANTHER" id="PTHR43132">
    <property type="entry name" value="ARSENICAL RESISTANCE OPERON REPRESSOR ARSR-RELATED"/>
    <property type="match status" value="1"/>
</dbReference>
<dbReference type="PRINTS" id="PR00778">
    <property type="entry name" value="HTHARSR"/>
</dbReference>
<dbReference type="Gene3D" id="1.10.10.10">
    <property type="entry name" value="Winged helix-like DNA-binding domain superfamily/Winged helix DNA-binding domain"/>
    <property type="match status" value="1"/>
</dbReference>
<evidence type="ECO:0000256" key="2">
    <source>
        <dbReference type="ARBA" id="ARBA00023125"/>
    </source>
</evidence>
<name>A0A6M5YYR4_9BACT</name>
<dbReference type="InterPro" id="IPR001845">
    <property type="entry name" value="HTH_ArsR_DNA-bd_dom"/>
</dbReference>
<keyword evidence="3" id="KW-0804">Transcription</keyword>
<evidence type="ECO:0000313" key="5">
    <source>
        <dbReference type="EMBL" id="QJW98998.1"/>
    </source>
</evidence>
<keyword evidence="2" id="KW-0238">DNA-binding</keyword>
<feature type="domain" description="HTH arsR-type" evidence="4">
    <location>
        <begin position="35"/>
        <end position="130"/>
    </location>
</feature>
<dbReference type="Proteomes" id="UP000503447">
    <property type="component" value="Chromosome"/>
</dbReference>
<evidence type="ECO:0000313" key="6">
    <source>
        <dbReference type="Proteomes" id="UP000503447"/>
    </source>
</evidence>
<dbReference type="GO" id="GO:0003677">
    <property type="term" value="F:DNA binding"/>
    <property type="evidence" value="ECO:0007669"/>
    <property type="project" value="UniProtKB-KW"/>
</dbReference>
<keyword evidence="1" id="KW-0805">Transcription regulation</keyword>
<dbReference type="InterPro" id="IPR036390">
    <property type="entry name" value="WH_DNA-bd_sf"/>
</dbReference>
<dbReference type="NCBIfam" id="NF033788">
    <property type="entry name" value="HTH_metalloreg"/>
    <property type="match status" value="1"/>
</dbReference>
<protein>
    <submittedName>
        <fullName evidence="5">Transcriptional regulator, ArsR family</fullName>
    </submittedName>
</protein>
<evidence type="ECO:0000259" key="4">
    <source>
        <dbReference type="PROSITE" id="PS50987"/>
    </source>
</evidence>
<dbReference type="KEGG" id="ftj:FTUN_6594"/>
<evidence type="ECO:0000256" key="1">
    <source>
        <dbReference type="ARBA" id="ARBA00023015"/>
    </source>
</evidence>
<dbReference type="InterPro" id="IPR036388">
    <property type="entry name" value="WH-like_DNA-bd_sf"/>
</dbReference>
<dbReference type="Pfam" id="PF12802">
    <property type="entry name" value="MarR_2"/>
    <property type="match status" value="1"/>
</dbReference>
<dbReference type="CDD" id="cd00090">
    <property type="entry name" value="HTH_ARSR"/>
    <property type="match status" value="1"/>
</dbReference>
<dbReference type="PROSITE" id="PS50987">
    <property type="entry name" value="HTH_ARSR_2"/>
    <property type="match status" value="1"/>
</dbReference>
<dbReference type="EMBL" id="CP053452">
    <property type="protein sequence ID" value="QJW98998.1"/>
    <property type="molecule type" value="Genomic_DNA"/>
</dbReference>
<dbReference type="InterPro" id="IPR011991">
    <property type="entry name" value="ArsR-like_HTH"/>
</dbReference>
<sequence length="142" mass="15565">MKKLKAQEPLTNGTECATNMPHCTSRVALRDRPLLSFVQAVKVTALFKLLANDTRVRLLHHIVRTGEATVTDMAKTLGMKPQAVSNQLMRLADTGMLASRRDGNHVYYRVVNECAAPLLDLALCLMEGESDSAPRGTCDVQA</sequence>
<dbReference type="AlphaFoldDB" id="A0A6M5YYR4"/>
<dbReference type="GO" id="GO:0003700">
    <property type="term" value="F:DNA-binding transcription factor activity"/>
    <property type="evidence" value="ECO:0007669"/>
    <property type="project" value="InterPro"/>
</dbReference>
<gene>
    <name evidence="5" type="ORF">FTUN_6594</name>
</gene>